<dbReference type="InterPro" id="IPR031321">
    <property type="entry name" value="UCP012641"/>
</dbReference>
<dbReference type="Proteomes" id="UP000054363">
    <property type="component" value="Unassembled WGS sequence"/>
</dbReference>
<comment type="caution">
    <text evidence="2">The sequence shown here is derived from an EMBL/GenBank/DDBJ whole genome shotgun (WGS) entry which is preliminary data.</text>
</comment>
<dbReference type="Pfam" id="PF10005">
    <property type="entry name" value="Zn_ribbon_DZR_6"/>
    <property type="match status" value="1"/>
</dbReference>
<evidence type="ECO:0000313" key="3">
    <source>
        <dbReference type="Proteomes" id="UP000054363"/>
    </source>
</evidence>
<dbReference type="PIRSF" id="PIRSF012641">
    <property type="entry name" value="UCP012641"/>
    <property type="match status" value="1"/>
</dbReference>
<proteinExistence type="predicted"/>
<evidence type="ECO:0000259" key="1">
    <source>
        <dbReference type="Pfam" id="PF10005"/>
    </source>
</evidence>
<dbReference type="Pfam" id="PF15887">
    <property type="entry name" value="Peptidase_Mx"/>
    <property type="match status" value="1"/>
</dbReference>
<accession>A0A094IRV4</accession>
<dbReference type="EMBL" id="JPER01000005">
    <property type="protein sequence ID" value="KFZ30410.1"/>
    <property type="molecule type" value="Genomic_DNA"/>
</dbReference>
<dbReference type="AlphaFoldDB" id="A0A094IRV4"/>
<reference evidence="2 3" key="1">
    <citation type="submission" date="2014-06" db="EMBL/GenBank/DDBJ databases">
        <title>The draft genome sequence of Idiomarina salinarum ISL-52.</title>
        <authorList>
            <person name="Du J."/>
            <person name="Shao Z."/>
        </authorList>
    </citation>
    <scope>NUCLEOTIDE SEQUENCE [LARGE SCALE GENOMIC DNA]</scope>
    <source>
        <strain evidence="2 3">ISL-52</strain>
    </source>
</reference>
<protein>
    <recommendedName>
        <fullName evidence="1">Zinc-ribbon domain-containing protein</fullName>
    </recommendedName>
</protein>
<organism evidence="2 3">
    <name type="scientific">Pseudidiomarina salinarum</name>
    <dbReference type="NCBI Taxonomy" id="435908"/>
    <lineage>
        <taxon>Bacteria</taxon>
        <taxon>Pseudomonadati</taxon>
        <taxon>Pseudomonadota</taxon>
        <taxon>Gammaproteobacteria</taxon>
        <taxon>Alteromonadales</taxon>
        <taxon>Idiomarinaceae</taxon>
        <taxon>Pseudidiomarina</taxon>
    </lineage>
</organism>
<keyword evidence="3" id="KW-1185">Reference proteome</keyword>
<gene>
    <name evidence="2" type="ORF">IDSA_10105</name>
</gene>
<name>A0A094IRV4_9GAMM</name>
<sequence length="363" mass="42185">MRTFSCQCGNTLHFANTRCVVCGLMLGFMPDEKKLSAFTRHAEGVWRAADNGRLYRQCINYSVQDVCNWMVPAEESGDLCASCQLTRTIPNLDQPENRQLWSRMEQAKRRLLYTLYKLELPVVSRYQDPQHGLGFEFLEDETEDDYGNELTVKNFVTTGHNAGIITLNLREAEASSRMKIREEMNEQYRTLLGHVRHESGHYYWDRLVRNSHWLSEFRELFGDESLNYTYALQNYYQNGPTADWHKVWVSAYASMHPWEDWAETWAHYLHMVDTLETASDFDFSVSSHQVIDPLQQLPQSDEARSAAHFNQLYNDWCRLTAVLNALNRSMGLDDAYPFVLSSSAIDKLRFVHKVISTAYSNPN</sequence>
<dbReference type="OrthoDB" id="256753at2"/>
<feature type="domain" description="Zinc-ribbon" evidence="1">
    <location>
        <begin position="4"/>
        <end position="93"/>
    </location>
</feature>
<dbReference type="RefSeq" id="WP_034776353.1">
    <property type="nucleotide sequence ID" value="NZ_JPER01000005.1"/>
</dbReference>
<dbReference type="InterPro" id="IPR011201">
    <property type="entry name" value="Zinc-ribbon_6_bact"/>
</dbReference>
<evidence type="ECO:0000313" key="2">
    <source>
        <dbReference type="EMBL" id="KFZ30410.1"/>
    </source>
</evidence>
<dbReference type="eggNOG" id="COG4307">
    <property type="taxonomic scope" value="Bacteria"/>
</dbReference>
<dbReference type="STRING" id="435908.IDSA_10105"/>
<dbReference type="Gene3D" id="3.40.390.70">
    <property type="match status" value="1"/>
</dbReference>